<dbReference type="OrthoDB" id="2444174at2759"/>
<feature type="region of interest" description="Disordered" evidence="1">
    <location>
        <begin position="240"/>
        <end position="275"/>
    </location>
</feature>
<dbReference type="VEuPathDB" id="FungiDB:AB675_2146"/>
<feature type="compositionally biased region" description="Low complexity" evidence="1">
    <location>
        <begin position="256"/>
        <end position="267"/>
    </location>
</feature>
<dbReference type="GeneID" id="28733973"/>
<reference evidence="2 3" key="1">
    <citation type="submission" date="2015-06" db="EMBL/GenBank/DDBJ databases">
        <title>Draft genome of the ant-associated black yeast Phialophora attae CBS 131958.</title>
        <authorList>
            <person name="Moreno L.F."/>
            <person name="Stielow B.J."/>
            <person name="de Hoog S."/>
            <person name="Vicente V.A."/>
            <person name="Weiss V.A."/>
            <person name="de Vries M."/>
            <person name="Cruz L.M."/>
            <person name="Souza E.M."/>
        </authorList>
    </citation>
    <scope>NUCLEOTIDE SEQUENCE [LARGE SCALE GENOMIC DNA]</scope>
    <source>
        <strain evidence="2 3">CBS 131958</strain>
    </source>
</reference>
<protein>
    <submittedName>
        <fullName evidence="2">Uncharacterized protein</fullName>
    </submittedName>
</protein>
<feature type="compositionally biased region" description="Polar residues" evidence="1">
    <location>
        <begin position="123"/>
        <end position="133"/>
    </location>
</feature>
<comment type="caution">
    <text evidence="2">The sequence shown here is derived from an EMBL/GenBank/DDBJ whole genome shotgun (WGS) entry which is preliminary data.</text>
</comment>
<feature type="region of interest" description="Disordered" evidence="1">
    <location>
        <begin position="114"/>
        <end position="141"/>
    </location>
</feature>
<dbReference type="AlphaFoldDB" id="A0A0N1H7Q7"/>
<dbReference type="STRING" id="1664694.A0A0N1H7Q7"/>
<dbReference type="Proteomes" id="UP000038010">
    <property type="component" value="Unassembled WGS sequence"/>
</dbReference>
<evidence type="ECO:0000313" key="2">
    <source>
        <dbReference type="EMBL" id="KPI42650.1"/>
    </source>
</evidence>
<name>A0A0N1H7Q7_9EURO</name>
<gene>
    <name evidence="2" type="ORF">AB675_2146</name>
</gene>
<sequence length="439" mass="47845">MELAFLYQTRTILRLRPEVARTAQRHAKRPLSASALVLSSFLQRKAAAVAATNSTRNDDVTTLSAQEERIFQRLQLYKDPQELNARLGVPAPETDQLDISPERLLALFTPRQKASVDDDTLHPDQSSGTSESSPGKLRAPPITTESIAQQICLGETREFARAARQALESKTEPGDLALYKLLEARVFPLIEVLGLKGKLRKRAAQKSANAATDTPAAKVDKSHPLLNIPALVKKHGSHLTAPSFSVSKPSVPPSTSPSTPNTTTTTSKHQGPPLPSPLTVLTRLYPTLLLLTLRLLVLHHPLSILTSSLLPRIRHLGPITSSEMERGGVEFDLGTLGVLRGMTDERSADLSGQSEQGGTTEGRNPAHYRGREFWLAPTQAELWPKVEEWQSIIELRLRESGLGEVMRESGGSSSAIGVDGRSVNVGIGAQEIEVPRVWL</sequence>
<organism evidence="2 3">
    <name type="scientific">Cyphellophora attinorum</name>
    <dbReference type="NCBI Taxonomy" id="1664694"/>
    <lineage>
        <taxon>Eukaryota</taxon>
        <taxon>Fungi</taxon>
        <taxon>Dikarya</taxon>
        <taxon>Ascomycota</taxon>
        <taxon>Pezizomycotina</taxon>
        <taxon>Eurotiomycetes</taxon>
        <taxon>Chaetothyriomycetidae</taxon>
        <taxon>Chaetothyriales</taxon>
        <taxon>Cyphellophoraceae</taxon>
        <taxon>Cyphellophora</taxon>
    </lineage>
</organism>
<accession>A0A0N1H7Q7</accession>
<dbReference type="RefSeq" id="XP_018002613.1">
    <property type="nucleotide sequence ID" value="XM_018142093.1"/>
</dbReference>
<evidence type="ECO:0000313" key="3">
    <source>
        <dbReference type="Proteomes" id="UP000038010"/>
    </source>
</evidence>
<dbReference type="EMBL" id="LFJN01000006">
    <property type="protein sequence ID" value="KPI42650.1"/>
    <property type="molecule type" value="Genomic_DNA"/>
</dbReference>
<evidence type="ECO:0000256" key="1">
    <source>
        <dbReference type="SAM" id="MobiDB-lite"/>
    </source>
</evidence>
<keyword evidence="3" id="KW-1185">Reference proteome</keyword>
<proteinExistence type="predicted"/>